<keyword evidence="1" id="KW-1133">Transmembrane helix</keyword>
<keyword evidence="1" id="KW-0472">Membrane</keyword>
<evidence type="ECO:0000313" key="3">
    <source>
        <dbReference type="Proteomes" id="UP000444318"/>
    </source>
</evidence>
<dbReference type="Proteomes" id="UP000444318">
    <property type="component" value="Unassembled WGS sequence"/>
</dbReference>
<evidence type="ECO:0000313" key="2">
    <source>
        <dbReference type="EMBL" id="MQA19491.1"/>
    </source>
</evidence>
<evidence type="ECO:0000256" key="1">
    <source>
        <dbReference type="SAM" id="Phobius"/>
    </source>
</evidence>
<organism evidence="2 3">
    <name type="scientific">Rugamonas rivuli</name>
    <dbReference type="NCBI Taxonomy" id="2743358"/>
    <lineage>
        <taxon>Bacteria</taxon>
        <taxon>Pseudomonadati</taxon>
        <taxon>Pseudomonadota</taxon>
        <taxon>Betaproteobacteria</taxon>
        <taxon>Burkholderiales</taxon>
        <taxon>Oxalobacteraceae</taxon>
        <taxon>Telluria group</taxon>
        <taxon>Rugamonas</taxon>
    </lineage>
</organism>
<protein>
    <submittedName>
        <fullName evidence="2">Uncharacterized protein</fullName>
    </submittedName>
</protein>
<name>A0A843SBB0_9BURK</name>
<sequence length="235" mass="26157">MQEENIPPTEQHLEIVTSFSQLEIPGDLVDAAKIPAMIADIQVATAAMKSKGDTLQSRRREKADGNFIGNWWKDRDEYIREAELDLNSSIGNLSEKTSILIVVNCAVSKMLSEQQHVLIAQQSILREQAGELLKQNQQIQAQQKVIEGQQVEINATNQKLLDATKLTNTQAKELIHCIDRVVQVEQSIESAVQGLRNDVEAHAKQQLQRARLQTVAVIGLGLLSTIALALHFIRP</sequence>
<proteinExistence type="predicted"/>
<keyword evidence="1" id="KW-0812">Transmembrane</keyword>
<accession>A0A843SBB0</accession>
<reference evidence="2 3" key="1">
    <citation type="submission" date="2019-10" db="EMBL/GenBank/DDBJ databases">
        <title>Two novel species isolated from a subtropical stream in China.</title>
        <authorList>
            <person name="Lu H."/>
        </authorList>
    </citation>
    <scope>NUCLEOTIDE SEQUENCE [LARGE SCALE GENOMIC DNA]</scope>
    <source>
        <strain evidence="2 3">FT103W</strain>
    </source>
</reference>
<keyword evidence="3" id="KW-1185">Reference proteome</keyword>
<dbReference type="RefSeq" id="WP_152803290.1">
    <property type="nucleotide sequence ID" value="NZ_WHUF01000002.1"/>
</dbReference>
<dbReference type="EMBL" id="WHUF01000002">
    <property type="protein sequence ID" value="MQA19491.1"/>
    <property type="molecule type" value="Genomic_DNA"/>
</dbReference>
<comment type="caution">
    <text evidence="2">The sequence shown here is derived from an EMBL/GenBank/DDBJ whole genome shotgun (WGS) entry which is preliminary data.</text>
</comment>
<dbReference type="AlphaFoldDB" id="A0A843SBB0"/>
<gene>
    <name evidence="2" type="ORF">GEV01_08185</name>
</gene>
<feature type="transmembrane region" description="Helical" evidence="1">
    <location>
        <begin position="214"/>
        <end position="233"/>
    </location>
</feature>